<comment type="function">
    <text evidence="4">Specifically recognizes and binds N6-methyladenosine (m6A)-containing RNAs, and regulates mRNA stability. M6A is a modification present at internal sites of mRNAs and some non-coding RNAs and plays a role in mRNA stability and processing.</text>
</comment>
<evidence type="ECO:0000256" key="1">
    <source>
        <dbReference type="ARBA" id="ARBA00004496"/>
    </source>
</evidence>
<dbReference type="GO" id="GO:0061157">
    <property type="term" value="P:mRNA destabilization"/>
    <property type="evidence" value="ECO:0000318"/>
    <property type="project" value="GO_Central"/>
</dbReference>
<keyword evidence="3 4" id="KW-0694">RNA-binding</keyword>
<dbReference type="Gramene" id="ERN12573">
    <property type="protein sequence ID" value="ERN12573"/>
    <property type="gene ID" value="AMTR_s00025p00214020"/>
</dbReference>
<dbReference type="EMBL" id="KI392614">
    <property type="protein sequence ID" value="ERN12573.1"/>
    <property type="molecule type" value="Genomic_DNA"/>
</dbReference>
<comment type="subcellular location">
    <subcellularLocation>
        <location evidence="1">Cytoplasm</location>
    </subcellularLocation>
</comment>
<feature type="compositionally biased region" description="Polar residues" evidence="5">
    <location>
        <begin position="391"/>
        <end position="410"/>
    </location>
</feature>
<dbReference type="eggNOG" id="KOG1901">
    <property type="taxonomic scope" value="Eukaryota"/>
</dbReference>
<feature type="region of interest" description="Disordered" evidence="5">
    <location>
        <begin position="588"/>
        <end position="631"/>
    </location>
</feature>
<keyword evidence="8" id="KW-1185">Reference proteome</keyword>
<evidence type="ECO:0000313" key="7">
    <source>
        <dbReference type="EMBL" id="ERN12573.1"/>
    </source>
</evidence>
<feature type="compositionally biased region" description="Polar residues" evidence="5">
    <location>
        <begin position="1"/>
        <end position="20"/>
    </location>
</feature>
<reference evidence="8" key="1">
    <citation type="journal article" date="2013" name="Science">
        <title>The Amborella genome and the evolution of flowering plants.</title>
        <authorList>
            <consortium name="Amborella Genome Project"/>
        </authorList>
    </citation>
    <scope>NUCLEOTIDE SEQUENCE [LARGE SCALE GENOMIC DNA]</scope>
</reference>
<dbReference type="Proteomes" id="UP000017836">
    <property type="component" value="Unassembled WGS sequence"/>
</dbReference>
<dbReference type="FunFam" id="3.10.590.10:FF:000001">
    <property type="entry name" value="YTH domain family 1, isoform CRA_a"/>
    <property type="match status" value="1"/>
</dbReference>
<feature type="region of interest" description="Disordered" evidence="5">
    <location>
        <begin position="1"/>
        <end position="82"/>
    </location>
</feature>
<dbReference type="CDD" id="cd21134">
    <property type="entry name" value="YTH"/>
    <property type="match status" value="1"/>
</dbReference>
<evidence type="ECO:0000256" key="3">
    <source>
        <dbReference type="ARBA" id="ARBA00022884"/>
    </source>
</evidence>
<dbReference type="GO" id="GO:0005737">
    <property type="term" value="C:cytoplasm"/>
    <property type="evidence" value="ECO:0000318"/>
    <property type="project" value="GO_Central"/>
</dbReference>
<dbReference type="GO" id="GO:1990247">
    <property type="term" value="F:N6-methyladenosine-containing RNA reader activity"/>
    <property type="evidence" value="ECO:0007669"/>
    <property type="project" value="UniProtKB-UniRule"/>
</dbReference>
<name>W1PWM2_AMBTC</name>
<protein>
    <recommendedName>
        <fullName evidence="4">YTH domain-containing family protein</fullName>
    </recommendedName>
</protein>
<dbReference type="PANTHER" id="PTHR12357">
    <property type="entry name" value="YTH YT521-B HOMOLOGY DOMAIN-CONTAINING"/>
    <property type="match status" value="1"/>
</dbReference>
<feature type="domain" description="YTH" evidence="6">
    <location>
        <begin position="427"/>
        <end position="564"/>
    </location>
</feature>
<dbReference type="InterPro" id="IPR007275">
    <property type="entry name" value="YTH_domain"/>
</dbReference>
<feature type="compositionally biased region" description="Basic and acidic residues" evidence="5">
    <location>
        <begin position="649"/>
        <end position="663"/>
    </location>
</feature>
<dbReference type="InterPro" id="IPR045168">
    <property type="entry name" value="YTH_prot"/>
</dbReference>
<keyword evidence="2" id="KW-0963">Cytoplasm</keyword>
<dbReference type="OrthoDB" id="306690at2759"/>
<accession>W1PWM2</accession>
<feature type="compositionally biased region" description="Polar residues" evidence="5">
    <location>
        <begin position="605"/>
        <end position="627"/>
    </location>
</feature>
<evidence type="ECO:0000259" key="6">
    <source>
        <dbReference type="PROSITE" id="PS50882"/>
    </source>
</evidence>
<dbReference type="Gene3D" id="3.10.590.10">
    <property type="entry name" value="ph1033 like domains"/>
    <property type="match status" value="1"/>
</dbReference>
<proteinExistence type="inferred from homology"/>
<dbReference type="Pfam" id="PF04146">
    <property type="entry name" value="YTH"/>
    <property type="match status" value="1"/>
</dbReference>
<dbReference type="KEGG" id="atr:18440791"/>
<feature type="compositionally biased region" description="Basic and acidic residues" evidence="5">
    <location>
        <begin position="27"/>
        <end position="39"/>
    </location>
</feature>
<evidence type="ECO:0000256" key="4">
    <source>
        <dbReference type="RuleBase" id="RU369095"/>
    </source>
</evidence>
<evidence type="ECO:0000256" key="5">
    <source>
        <dbReference type="SAM" id="MobiDB-lite"/>
    </source>
</evidence>
<gene>
    <name evidence="7" type="ORF">AMTR_s00025p00214020</name>
</gene>
<evidence type="ECO:0000313" key="8">
    <source>
        <dbReference type="Proteomes" id="UP000017836"/>
    </source>
</evidence>
<evidence type="ECO:0000256" key="2">
    <source>
        <dbReference type="ARBA" id="ARBA00022490"/>
    </source>
</evidence>
<dbReference type="PROSITE" id="PS50882">
    <property type="entry name" value="YTH"/>
    <property type="match status" value="1"/>
</dbReference>
<feature type="region of interest" description="Disordered" evidence="5">
    <location>
        <begin position="380"/>
        <end position="410"/>
    </location>
</feature>
<dbReference type="AlphaFoldDB" id="W1PWM2"/>
<organism evidence="7 8">
    <name type="scientific">Amborella trichopoda</name>
    <dbReference type="NCBI Taxonomy" id="13333"/>
    <lineage>
        <taxon>Eukaryota</taxon>
        <taxon>Viridiplantae</taxon>
        <taxon>Streptophyta</taxon>
        <taxon>Embryophyta</taxon>
        <taxon>Tracheophyta</taxon>
        <taxon>Spermatophyta</taxon>
        <taxon>Magnoliopsida</taxon>
        <taxon>Amborellales</taxon>
        <taxon>Amborellaceae</taxon>
        <taxon>Amborella</taxon>
    </lineage>
</organism>
<dbReference type="PANTHER" id="PTHR12357:SF89">
    <property type="entry name" value="YTH DOMAIN-CONTAINING FAMILY PROTEIN"/>
    <property type="match status" value="1"/>
</dbReference>
<sequence>MAAAQQATDRITTNEPTESLNILALDDEGKSSKAEDAKEQPLSTKGEGLESSEAQLDATTVVPSRDGSGQPGSVDASGDSGSFYPPNVYAPQAYYIGGYDAHVGEWDEYPPYVNAEGMEVGSPGVYNENQSVVYHPSFGYNPQMPYGPYSPATTPLPSVRGDGQLYPPQQYSFAGPYYQQPVPPGLPYINSPTPLSQAELSSPSAIDQQQGGFLADASNTNAIPFGPRPNYPVPFGSFGRGSLGGNSGNPTYYNARQGYDGFGNGSWSDWSKAPDGHHRSLTGLASPTSSSQPMAALGSFGHSIAPLSPATRPLYGIGGTQSSYSRGYPQSRIYQSGSFGRSSPALGAIGRSWIAVEKSRRRGRGGGSLCNCNGTIDALTEQNRGPRMSRSKNPQGDQNSSADTKNGTSESNELYNRLDFNIEYKDAKFFIIKSYSEDNVHKSIKYGVWASTANGNRKLDAAYRESKEKDGHCPVFLLFSVNASAQFCGVAEMMGPVDFEKSVDYWQQDKWSGQFPVKWHIVKDVPNSQFRHIILENNDNKPVTNSRDTQEVKLEQGLEILKIFKNYNSNVSILDDFEFYETRQKAMQERKARQQQAALAEHTKPASSALSGEKQATPQDKNQTAVPFSSDVVKQLPKTFANVLRLGEAKVAGKENPSPEKVRAQVGDEVSATTSSS</sequence>
<feature type="compositionally biased region" description="Polar residues" evidence="5">
    <location>
        <begin position="52"/>
        <end position="62"/>
    </location>
</feature>
<comment type="similarity">
    <text evidence="4">Belongs to the YTHDF family.</text>
</comment>
<dbReference type="SMR" id="W1PWM2"/>
<dbReference type="GO" id="GO:0003729">
    <property type="term" value="F:mRNA binding"/>
    <property type="evidence" value="ECO:0000318"/>
    <property type="project" value="GO_Central"/>
</dbReference>
<feature type="region of interest" description="Disordered" evidence="5">
    <location>
        <begin position="649"/>
        <end position="677"/>
    </location>
</feature>
<dbReference type="HOGENOM" id="CLU_017795_4_0_1"/>
<dbReference type="OMA" id="SYNRGYL"/>
<dbReference type="STRING" id="13333.W1PWM2"/>